<dbReference type="EMBL" id="MU393587">
    <property type="protein sequence ID" value="KAI4860427.1"/>
    <property type="molecule type" value="Genomic_DNA"/>
</dbReference>
<comment type="caution">
    <text evidence="1">The sequence shown here is derived from an EMBL/GenBank/DDBJ whole genome shotgun (WGS) entry which is preliminary data.</text>
</comment>
<keyword evidence="2" id="KW-1185">Reference proteome</keyword>
<reference evidence="1 2" key="1">
    <citation type="journal article" date="2022" name="New Phytol.">
        <title>Ecological generalism drives hyperdiversity of secondary metabolite gene clusters in xylarialean endophytes.</title>
        <authorList>
            <person name="Franco M.E.E."/>
            <person name="Wisecaver J.H."/>
            <person name="Arnold A.E."/>
            <person name="Ju Y.M."/>
            <person name="Slot J.C."/>
            <person name="Ahrendt S."/>
            <person name="Moore L.P."/>
            <person name="Eastman K.E."/>
            <person name="Scott K."/>
            <person name="Konkel Z."/>
            <person name="Mondo S.J."/>
            <person name="Kuo A."/>
            <person name="Hayes R.D."/>
            <person name="Haridas S."/>
            <person name="Andreopoulos B."/>
            <person name="Riley R."/>
            <person name="LaButti K."/>
            <person name="Pangilinan J."/>
            <person name="Lipzen A."/>
            <person name="Amirebrahimi M."/>
            <person name="Yan J."/>
            <person name="Adam C."/>
            <person name="Keymanesh K."/>
            <person name="Ng V."/>
            <person name="Louie K."/>
            <person name="Northen T."/>
            <person name="Drula E."/>
            <person name="Henrissat B."/>
            <person name="Hsieh H.M."/>
            <person name="Youens-Clark K."/>
            <person name="Lutzoni F."/>
            <person name="Miadlikowska J."/>
            <person name="Eastwood D.C."/>
            <person name="Hamelin R.C."/>
            <person name="Grigoriev I.V."/>
            <person name="U'Ren J.M."/>
        </authorList>
    </citation>
    <scope>NUCLEOTIDE SEQUENCE [LARGE SCALE GENOMIC DNA]</scope>
    <source>
        <strain evidence="1 2">CBS 119005</strain>
    </source>
</reference>
<evidence type="ECO:0000313" key="1">
    <source>
        <dbReference type="EMBL" id="KAI4860427.1"/>
    </source>
</evidence>
<accession>A0ACB9YMK5</accession>
<protein>
    <submittedName>
        <fullName evidence="1">Alpha/Beta hydrolase protein</fullName>
    </submittedName>
</protein>
<gene>
    <name evidence="1" type="ORF">F4820DRAFT_109395</name>
</gene>
<organism evidence="1 2">
    <name type="scientific">Hypoxylon rubiginosum</name>
    <dbReference type="NCBI Taxonomy" id="110542"/>
    <lineage>
        <taxon>Eukaryota</taxon>
        <taxon>Fungi</taxon>
        <taxon>Dikarya</taxon>
        <taxon>Ascomycota</taxon>
        <taxon>Pezizomycotina</taxon>
        <taxon>Sordariomycetes</taxon>
        <taxon>Xylariomycetidae</taxon>
        <taxon>Xylariales</taxon>
        <taxon>Hypoxylaceae</taxon>
        <taxon>Hypoxylon</taxon>
    </lineage>
</organism>
<dbReference type="Proteomes" id="UP001497700">
    <property type="component" value="Unassembled WGS sequence"/>
</dbReference>
<keyword evidence="1" id="KW-0378">Hydrolase</keyword>
<proteinExistence type="predicted"/>
<evidence type="ECO:0000313" key="2">
    <source>
        <dbReference type="Proteomes" id="UP001497700"/>
    </source>
</evidence>
<name>A0ACB9YMK5_9PEZI</name>
<sequence>MSYSESSSDDVRSILLPDSRVLSYAIYGNTAITAPTIFYFYPYPDSHIGGRIYDTVARDRGIRIIVPDRPGIGRSTFKTWRTIAQWPDDVLQVADAPGVKAETFGVFAVGGGAPYALACCAKIPSSRLKAAGIISGVYPASLGTSSYSLGTQIYRLIVTWIPYLIERSIDSTFGEAARDTSNPQRFEELMKKHQESQNPGRPPNSKEKSSEIHKMMVAGMRAAFQGTGSRAVAQDMRLAMSDWGFALGDINMGEGRLVLWHRRDSAKKPLDVVEKAHALLRGSELRLQPTNPDIGDAEAMERMGEAFDTLLEMMKW</sequence>